<dbReference type="Gene3D" id="3.40.50.450">
    <property type="match status" value="1"/>
</dbReference>
<dbReference type="EMBL" id="CP009502">
    <property type="protein sequence ID" value="AKB14481.1"/>
    <property type="molecule type" value="Genomic_DNA"/>
</dbReference>
<proteinExistence type="predicted"/>
<organism evidence="1 2">
    <name type="scientific">Methanosarcina thermophila CHTI-55</name>
    <dbReference type="NCBI Taxonomy" id="1434121"/>
    <lineage>
        <taxon>Archaea</taxon>
        <taxon>Methanobacteriati</taxon>
        <taxon>Methanobacteriota</taxon>
        <taxon>Stenosarchaea group</taxon>
        <taxon>Methanomicrobia</taxon>
        <taxon>Methanosarcinales</taxon>
        <taxon>Methanosarcinaceae</taxon>
        <taxon>Methanosarcina</taxon>
    </lineage>
</organism>
<dbReference type="Proteomes" id="UP000056925">
    <property type="component" value="Chromosome"/>
</dbReference>
<dbReference type="PANTHER" id="PTHR43393">
    <property type="entry name" value="CYTOKININ RIBOSIDE 5'-MONOPHOSPHATE PHOSPHORIBOHYDROLASE"/>
    <property type="match status" value="1"/>
</dbReference>
<gene>
    <name evidence="1" type="ORF">MSTHC_0163</name>
</gene>
<dbReference type="InterPro" id="IPR005268">
    <property type="entry name" value="CHP00725"/>
</dbReference>
<name>A0A0E3KQM3_METTE</name>
<dbReference type="HOGENOM" id="CLU_107614_1_1_2"/>
<dbReference type="InterPro" id="IPR041164">
    <property type="entry name" value="LDcluster4"/>
</dbReference>
<dbReference type="GO" id="GO:0005829">
    <property type="term" value="C:cytosol"/>
    <property type="evidence" value="ECO:0007669"/>
    <property type="project" value="TreeGrafter"/>
</dbReference>
<evidence type="ECO:0008006" key="3">
    <source>
        <dbReference type="Google" id="ProtNLM"/>
    </source>
</evidence>
<reference evidence="1 2" key="1">
    <citation type="submission" date="2014-07" db="EMBL/GenBank/DDBJ databases">
        <title>Methanogenic archaea and the global carbon cycle.</title>
        <authorList>
            <person name="Henriksen J.R."/>
            <person name="Luke J."/>
            <person name="Reinhart S."/>
            <person name="Benedict M.N."/>
            <person name="Youngblut N.D."/>
            <person name="Metcalf M.E."/>
            <person name="Whitaker R.J."/>
            <person name="Metcalf W.W."/>
        </authorList>
    </citation>
    <scope>NUCLEOTIDE SEQUENCE [LARGE SCALE GENOMIC DNA]</scope>
    <source>
        <strain evidence="1 2">CHTI-55</strain>
    </source>
</reference>
<dbReference type="InterPro" id="IPR052341">
    <property type="entry name" value="LOG_family_nucleotidases"/>
</dbReference>
<dbReference type="KEGG" id="mthe:MSTHC_0163"/>
<dbReference type="PATRIC" id="fig|1434121.4.peg.207"/>
<protein>
    <recommendedName>
        <fullName evidence="3">TIGR00725 family protein</fullName>
    </recommendedName>
</protein>
<evidence type="ECO:0000313" key="1">
    <source>
        <dbReference type="EMBL" id="AKB14481.1"/>
    </source>
</evidence>
<dbReference type="AlphaFoldDB" id="A0A0E3KQM3"/>
<accession>A0A0E3KQM3</accession>
<dbReference type="SUPFAM" id="SSF102405">
    <property type="entry name" value="MCP/YpsA-like"/>
    <property type="match status" value="1"/>
</dbReference>
<dbReference type="Pfam" id="PF18306">
    <property type="entry name" value="LDcluster4"/>
    <property type="match status" value="1"/>
</dbReference>
<sequence>MIIPEEHLPGGETVKRVTRKQIGVIGAGACCSETRLLAEMVGREVAKRGAVLLCGGLGGVMEAAAYGAKQEGGITLGILPGTRREEANPWIDLAVVSGMGHARNALIAQSSDALIAVSGEYGTLSEIALGLKMGKPVVVLEPNWEIKGVHRAKSPEEAVELAFRLIKGNLKTEKIA</sequence>
<dbReference type="PANTHER" id="PTHR43393:SF3">
    <property type="entry name" value="LYSINE DECARBOXYLASE-LIKE PROTEIN"/>
    <property type="match status" value="1"/>
</dbReference>
<evidence type="ECO:0000313" key="2">
    <source>
        <dbReference type="Proteomes" id="UP000056925"/>
    </source>
</evidence>
<dbReference type="NCBIfam" id="TIGR00725">
    <property type="entry name" value="TIGR00725 family protein"/>
    <property type="match status" value="1"/>
</dbReference>